<name>A0A4Q0PNG9_9FLAO</name>
<sequence length="565" mass="65574">MSVKTHVPLNDNVEGRYGSWVKQSIDLISPKNLFFIGGRGTAKSTDIQAERTQDVSYDMPRAQFAMVSDTYFNALDKIVPGIIEGWRERKGWIEDVHYVTDKRPPEHFKKPYKPVVQYKHTISLFNGCIFKLGSLDRIANLAGDSFQHVFGDEVKFFNPDKLKKLMPARRGFPEVSGSTYYRGTTFTTDMPNVVEGEFDWILERADLMDKDQIILALRCGCVVSDIRKEYYEAFNKGDYKKANLHKKNLERWVERWARARKDLSFFYMVSSFANADILQVGYFKDVLESDGIEAFKSSILSLKPDVKKGEKFYGNFGEHHLYDDGLNDYYDKFGILDEKKESCLSLKYLDRKKALDAGLDFGDMCSLVIGQPRGNYYYLLKNMFTLAPESSKELAKKFIDFFEDHQYKVLDLYYDRSGNQYQKQGRDWAGEIKDHIEKYDGVSTGWRVNLMSRNQANITHDQEFRFMKGFMGEHWTRMPKLKIDKFQCMQLISSIRLAKIKMKRTATGANILQKDKTSEKLPLSKLPMYSTNMSDAFKYLMYRKSYVKIANRSSTQTFNDPVIVG</sequence>
<dbReference type="Gene3D" id="3.40.50.300">
    <property type="entry name" value="P-loop containing nucleotide triphosphate hydrolases"/>
    <property type="match status" value="1"/>
</dbReference>
<dbReference type="InterPro" id="IPR027417">
    <property type="entry name" value="P-loop_NTPase"/>
</dbReference>
<proteinExistence type="predicted"/>
<evidence type="ECO:0000313" key="1">
    <source>
        <dbReference type="EMBL" id="RXG32047.1"/>
    </source>
</evidence>
<dbReference type="Proteomes" id="UP000290608">
    <property type="component" value="Unassembled WGS sequence"/>
</dbReference>
<dbReference type="STRING" id="1122159.SAMN02745246_01407"/>
<dbReference type="RefSeq" id="WP_073098521.1">
    <property type="nucleotide sequence ID" value="NZ_QOVL01000005.1"/>
</dbReference>
<evidence type="ECO:0000313" key="2">
    <source>
        <dbReference type="Proteomes" id="UP000290608"/>
    </source>
</evidence>
<dbReference type="EMBL" id="QOVL01000005">
    <property type="protein sequence ID" value="RXG32047.1"/>
    <property type="molecule type" value="Genomic_DNA"/>
</dbReference>
<accession>A0A4Q0PNG9</accession>
<organism evidence="1 2">
    <name type="scientific">Leeuwenhoekiella marinoflava</name>
    <dbReference type="NCBI Taxonomy" id="988"/>
    <lineage>
        <taxon>Bacteria</taxon>
        <taxon>Pseudomonadati</taxon>
        <taxon>Bacteroidota</taxon>
        <taxon>Flavobacteriia</taxon>
        <taxon>Flavobacteriales</taxon>
        <taxon>Flavobacteriaceae</taxon>
        <taxon>Leeuwenhoekiella</taxon>
    </lineage>
</organism>
<dbReference type="AlphaFoldDB" id="A0A4Q0PNG9"/>
<gene>
    <name evidence="1" type="ORF">DSL99_1352</name>
</gene>
<reference evidence="1 2" key="1">
    <citation type="submission" date="2018-07" db="EMBL/GenBank/DDBJ databases">
        <title>Leeuwenhoekiella genomics.</title>
        <authorList>
            <person name="Tahon G."/>
            <person name="Willems A."/>
        </authorList>
    </citation>
    <scope>NUCLEOTIDE SEQUENCE [LARGE SCALE GENOMIC DNA]</scope>
    <source>
        <strain evidence="1 2">LMG 1345</strain>
    </source>
</reference>
<evidence type="ECO:0008006" key="3">
    <source>
        <dbReference type="Google" id="ProtNLM"/>
    </source>
</evidence>
<protein>
    <recommendedName>
        <fullName evidence="3">Terminase family protein</fullName>
    </recommendedName>
</protein>
<comment type="caution">
    <text evidence="1">The sequence shown here is derived from an EMBL/GenBank/DDBJ whole genome shotgun (WGS) entry which is preliminary data.</text>
</comment>